<gene>
    <name evidence="6" type="ORF">R3Q59_24415</name>
</gene>
<dbReference type="SUPFAM" id="SSF52172">
    <property type="entry name" value="CheY-like"/>
    <property type="match status" value="1"/>
</dbReference>
<dbReference type="PANTHER" id="PTHR48111:SF50">
    <property type="entry name" value="KDP OPERON TRANSCRIPTIONAL REGULATORY PROTEIN KDPE"/>
    <property type="match status" value="1"/>
</dbReference>
<feature type="domain" description="OmpR/PhoB-type" evidence="5">
    <location>
        <begin position="103"/>
        <end position="192"/>
    </location>
</feature>
<dbReference type="InterPro" id="IPR011006">
    <property type="entry name" value="CheY-like_superfamily"/>
</dbReference>
<dbReference type="RefSeq" id="WP_317569802.1">
    <property type="nucleotide sequence ID" value="NZ_JAWLKA010000014.1"/>
</dbReference>
<evidence type="ECO:0000313" key="7">
    <source>
        <dbReference type="Proteomes" id="UP001185737"/>
    </source>
</evidence>
<protein>
    <submittedName>
        <fullName evidence="6">Winged helix-turn-helix domain-containing protein</fullName>
    </submittedName>
</protein>
<dbReference type="PANTHER" id="PTHR48111">
    <property type="entry name" value="REGULATOR OF RPOS"/>
    <property type="match status" value="1"/>
</dbReference>
<accession>A0ABU4CKD5</accession>
<keyword evidence="1 3" id="KW-0238">DNA-binding</keyword>
<keyword evidence="7" id="KW-1185">Reference proteome</keyword>
<evidence type="ECO:0000259" key="5">
    <source>
        <dbReference type="PROSITE" id="PS51755"/>
    </source>
</evidence>
<proteinExistence type="predicted"/>
<dbReference type="PROSITE" id="PS50110">
    <property type="entry name" value="RESPONSE_REGULATORY"/>
    <property type="match status" value="1"/>
</dbReference>
<keyword evidence="2" id="KW-0597">Phosphoprotein</keyword>
<dbReference type="EMBL" id="JAWLKA010000014">
    <property type="protein sequence ID" value="MDV6283642.1"/>
    <property type="molecule type" value="Genomic_DNA"/>
</dbReference>
<dbReference type="PROSITE" id="PS51755">
    <property type="entry name" value="OMPR_PHOB"/>
    <property type="match status" value="1"/>
</dbReference>
<evidence type="ECO:0000313" key="6">
    <source>
        <dbReference type="EMBL" id="MDV6283642.1"/>
    </source>
</evidence>
<dbReference type="Pfam" id="PF00072">
    <property type="entry name" value="Response_reg"/>
    <property type="match status" value="1"/>
</dbReference>
<feature type="DNA-binding region" description="OmpR/PhoB-type" evidence="3">
    <location>
        <begin position="103"/>
        <end position="192"/>
    </location>
</feature>
<dbReference type="Pfam" id="PF00486">
    <property type="entry name" value="Trans_reg_C"/>
    <property type="match status" value="1"/>
</dbReference>
<dbReference type="Proteomes" id="UP001185737">
    <property type="component" value="Unassembled WGS sequence"/>
</dbReference>
<feature type="domain" description="Response regulatory" evidence="4">
    <location>
        <begin position="1"/>
        <end position="93"/>
    </location>
</feature>
<evidence type="ECO:0000256" key="3">
    <source>
        <dbReference type="PROSITE-ProRule" id="PRU01091"/>
    </source>
</evidence>
<comment type="caution">
    <text evidence="6">The sequence shown here is derived from an EMBL/GenBank/DDBJ whole genome shotgun (WGS) entry which is preliminary data.</text>
</comment>
<dbReference type="InterPro" id="IPR001789">
    <property type="entry name" value="Sig_transdc_resp-reg_receiver"/>
</dbReference>
<evidence type="ECO:0000256" key="1">
    <source>
        <dbReference type="ARBA" id="ARBA00023125"/>
    </source>
</evidence>
<dbReference type="InterPro" id="IPR039420">
    <property type="entry name" value="WalR-like"/>
</dbReference>
<sequence>MATIWRPPYRETTLSPAVTSLHPDVILLDWSSTDRIALGQLEQLRAWTRAPVVVLSDNDEVGAMVDAFDHGAYGYVTKPCAISELAARLHAAYRRRPPRPPVDPVIDAASFSVDIGAQTVTRDGQRVELTATEWKLLEVLLRHRGTTVSSRTLLCAVWGPAYTHEAHYVRIYLHRLRQKLERDPNHPRHLVT</sequence>
<dbReference type="Gene3D" id="1.10.10.10">
    <property type="entry name" value="Winged helix-like DNA-binding domain superfamily/Winged helix DNA-binding domain"/>
    <property type="match status" value="1"/>
</dbReference>
<evidence type="ECO:0000256" key="2">
    <source>
        <dbReference type="PROSITE-ProRule" id="PRU00169"/>
    </source>
</evidence>
<dbReference type="SMART" id="SM00862">
    <property type="entry name" value="Trans_reg_C"/>
    <property type="match status" value="1"/>
</dbReference>
<dbReference type="SUPFAM" id="SSF46894">
    <property type="entry name" value="C-terminal effector domain of the bipartite response regulators"/>
    <property type="match status" value="1"/>
</dbReference>
<name>A0ABU4CKD5_RHOJO</name>
<evidence type="ECO:0000259" key="4">
    <source>
        <dbReference type="PROSITE" id="PS50110"/>
    </source>
</evidence>
<reference evidence="6 7" key="1">
    <citation type="submission" date="2023-10" db="EMBL/GenBank/DDBJ databases">
        <title>Development of a sustainable strategy for remediation of hydrocarbon-contaminated territories based on the waste exchange concept.</title>
        <authorList>
            <person name="Krivoruchko A."/>
        </authorList>
    </citation>
    <scope>NUCLEOTIDE SEQUENCE [LARGE SCALE GENOMIC DNA]</scope>
    <source>
        <strain evidence="6 7">IEGM 60</strain>
    </source>
</reference>
<organism evidence="6 7">
    <name type="scientific">Rhodococcus jostii</name>
    <dbReference type="NCBI Taxonomy" id="132919"/>
    <lineage>
        <taxon>Bacteria</taxon>
        <taxon>Bacillati</taxon>
        <taxon>Actinomycetota</taxon>
        <taxon>Actinomycetes</taxon>
        <taxon>Mycobacteriales</taxon>
        <taxon>Nocardiaceae</taxon>
        <taxon>Rhodococcus</taxon>
    </lineage>
</organism>
<dbReference type="CDD" id="cd00383">
    <property type="entry name" value="trans_reg_C"/>
    <property type="match status" value="1"/>
</dbReference>
<dbReference type="InterPro" id="IPR036388">
    <property type="entry name" value="WH-like_DNA-bd_sf"/>
</dbReference>
<feature type="modified residue" description="4-aspartylphosphate" evidence="2">
    <location>
        <position position="29"/>
    </location>
</feature>
<dbReference type="InterPro" id="IPR001867">
    <property type="entry name" value="OmpR/PhoB-type_DNA-bd"/>
</dbReference>
<dbReference type="Gene3D" id="3.40.50.2300">
    <property type="match status" value="1"/>
</dbReference>
<dbReference type="InterPro" id="IPR016032">
    <property type="entry name" value="Sig_transdc_resp-reg_C-effctor"/>
</dbReference>